<dbReference type="NCBIfam" id="TIGR03506">
    <property type="entry name" value="FlgEFG_subfam"/>
    <property type="match status" value="1"/>
</dbReference>
<dbReference type="NCBIfam" id="NF009280">
    <property type="entry name" value="PRK12640.1"/>
    <property type="match status" value="1"/>
</dbReference>
<protein>
    <recommendedName>
        <fullName evidence="5 6">Flagellar basal-body rod protein FlgF</fullName>
    </recommendedName>
</protein>
<comment type="subunit">
    <text evidence="4 6">The basal body constitutes a major portion of the flagellar organelle and consists of five rings (E,L,P,S, and M) mounted on a central rod. The rod consists of about 26 subunits of FlgG in the distal portion, and FlgB, FlgC and FlgF are thought to build up the proximal portion of the rod with about 6 subunits each.</text>
</comment>
<feature type="domain" description="Flagellar basal body rod protein N-terminal" evidence="7">
    <location>
        <begin position="5"/>
        <end position="35"/>
    </location>
</feature>
<dbReference type="GO" id="GO:0071978">
    <property type="term" value="P:bacterial-type flagellum-dependent swarming motility"/>
    <property type="evidence" value="ECO:0007669"/>
    <property type="project" value="TreeGrafter"/>
</dbReference>
<accession>A0A831RVV1</accession>
<dbReference type="InterPro" id="IPR053967">
    <property type="entry name" value="LlgE_F_G-like_D1"/>
</dbReference>
<dbReference type="PANTHER" id="PTHR30435">
    <property type="entry name" value="FLAGELLAR PROTEIN"/>
    <property type="match status" value="1"/>
</dbReference>
<evidence type="ECO:0000259" key="9">
    <source>
        <dbReference type="Pfam" id="PF22692"/>
    </source>
</evidence>
<organism evidence="10">
    <name type="scientific">Thiolapillus brandeum</name>
    <dbReference type="NCBI Taxonomy" id="1076588"/>
    <lineage>
        <taxon>Bacteria</taxon>
        <taxon>Pseudomonadati</taxon>
        <taxon>Pseudomonadota</taxon>
        <taxon>Gammaproteobacteria</taxon>
        <taxon>Chromatiales</taxon>
        <taxon>Sedimenticolaceae</taxon>
        <taxon>Thiolapillus</taxon>
    </lineage>
</organism>
<proteinExistence type="inferred from homology"/>
<keyword evidence="10" id="KW-0969">Cilium</keyword>
<dbReference type="Pfam" id="PF00460">
    <property type="entry name" value="Flg_bb_rod"/>
    <property type="match status" value="1"/>
</dbReference>
<dbReference type="InterPro" id="IPR020013">
    <property type="entry name" value="Flagellar_FlgE/F/G"/>
</dbReference>
<evidence type="ECO:0000259" key="8">
    <source>
        <dbReference type="Pfam" id="PF06429"/>
    </source>
</evidence>
<dbReference type="Proteomes" id="UP000886339">
    <property type="component" value="Unassembled WGS sequence"/>
</dbReference>
<dbReference type="EMBL" id="DRLF01000110">
    <property type="protein sequence ID" value="HEC05785.1"/>
    <property type="molecule type" value="Genomic_DNA"/>
</dbReference>
<dbReference type="SUPFAM" id="SSF117143">
    <property type="entry name" value="Flagellar hook protein flgE"/>
    <property type="match status" value="1"/>
</dbReference>
<comment type="similarity">
    <text evidence="2 6">Belongs to the flagella basal body rod proteins family.</text>
</comment>
<evidence type="ECO:0000256" key="6">
    <source>
        <dbReference type="RuleBase" id="RU362116"/>
    </source>
</evidence>
<evidence type="ECO:0000313" key="10">
    <source>
        <dbReference type="EMBL" id="HEC05785.1"/>
    </source>
</evidence>
<dbReference type="Pfam" id="PF06429">
    <property type="entry name" value="Flg_bbr_C"/>
    <property type="match status" value="1"/>
</dbReference>
<sequence>MDRMLYIAMTGARETMTSQAVNTNNLANASTTGFRADMESFLSKPVQGPGYPDRVYATIGGAGVDLSGGSVQSTGRELDVAVKGEGWIAVQAPNGSEAYTRAGDLQVDSFGILTTGAGFPVLGEGGPIAVPPNGKLDIAQDGTITVQPLGQGVNALAIVDRIKLVNPSPSGLTKGEDGLMRLRGGALAQPDASVQIVSGALESSNVNAVESMVRMIELARQFETQVKMMKTAEDNDRAAAELMRMS</sequence>
<dbReference type="InterPro" id="IPR010930">
    <property type="entry name" value="Flg_bb/hook_C_dom"/>
</dbReference>
<keyword evidence="3 6" id="KW-0975">Bacterial flagellum</keyword>
<dbReference type="InterPro" id="IPR012836">
    <property type="entry name" value="FlgF"/>
</dbReference>
<reference evidence="10" key="1">
    <citation type="journal article" date="2020" name="mSystems">
        <title>Genome- and Community-Level Interaction Insights into Carbon Utilization and Element Cycling Functions of Hydrothermarchaeota in Hydrothermal Sediment.</title>
        <authorList>
            <person name="Zhou Z."/>
            <person name="Liu Y."/>
            <person name="Xu W."/>
            <person name="Pan J."/>
            <person name="Luo Z.H."/>
            <person name="Li M."/>
        </authorList>
    </citation>
    <scope>NUCLEOTIDE SEQUENCE [LARGE SCALE GENOMIC DNA]</scope>
    <source>
        <strain evidence="10">HyVt-458</strain>
    </source>
</reference>
<dbReference type="PANTHER" id="PTHR30435:SF18">
    <property type="entry name" value="FLAGELLAR BASAL-BODY ROD PROTEIN FLGF"/>
    <property type="match status" value="1"/>
</dbReference>
<feature type="domain" description="Flagellar hook protein FlgE/F/G-like D1" evidence="9">
    <location>
        <begin position="81"/>
        <end position="146"/>
    </location>
</feature>
<evidence type="ECO:0000256" key="1">
    <source>
        <dbReference type="ARBA" id="ARBA00004117"/>
    </source>
</evidence>
<comment type="subcellular location">
    <subcellularLocation>
        <location evidence="1 6">Bacterial flagellum basal body</location>
    </subcellularLocation>
</comment>
<name>A0A831RVV1_9GAMM</name>
<dbReference type="AlphaFoldDB" id="A0A831RVV1"/>
<evidence type="ECO:0000256" key="5">
    <source>
        <dbReference type="ARBA" id="ARBA00040228"/>
    </source>
</evidence>
<evidence type="ECO:0000256" key="2">
    <source>
        <dbReference type="ARBA" id="ARBA00009677"/>
    </source>
</evidence>
<evidence type="ECO:0000259" key="7">
    <source>
        <dbReference type="Pfam" id="PF00460"/>
    </source>
</evidence>
<keyword evidence="10" id="KW-0282">Flagellum</keyword>
<dbReference type="InterPro" id="IPR037925">
    <property type="entry name" value="FlgE/F/G-like"/>
</dbReference>
<evidence type="ECO:0000256" key="4">
    <source>
        <dbReference type="ARBA" id="ARBA00038560"/>
    </source>
</evidence>
<dbReference type="GO" id="GO:0030694">
    <property type="term" value="C:bacterial-type flagellum basal body, rod"/>
    <property type="evidence" value="ECO:0007669"/>
    <property type="project" value="UniProtKB-UniRule"/>
</dbReference>
<evidence type="ECO:0000256" key="3">
    <source>
        <dbReference type="ARBA" id="ARBA00023143"/>
    </source>
</evidence>
<feature type="domain" description="Flagellar basal-body/hook protein C-terminal" evidence="8">
    <location>
        <begin position="198"/>
        <end position="242"/>
    </location>
</feature>
<dbReference type="NCBIfam" id="TIGR02490">
    <property type="entry name" value="flgF"/>
    <property type="match status" value="1"/>
</dbReference>
<comment type="caution">
    <text evidence="10">The sequence shown here is derived from an EMBL/GenBank/DDBJ whole genome shotgun (WGS) entry which is preliminary data.</text>
</comment>
<keyword evidence="10" id="KW-0966">Cell projection</keyword>
<gene>
    <name evidence="10" type="primary">flgF</name>
    <name evidence="10" type="ORF">ENJ12_02965</name>
</gene>
<dbReference type="Pfam" id="PF22692">
    <property type="entry name" value="LlgE_F_G_D1"/>
    <property type="match status" value="1"/>
</dbReference>
<dbReference type="InterPro" id="IPR001444">
    <property type="entry name" value="Flag_bb_rod_N"/>
</dbReference>